<feature type="coiled-coil region" evidence="1">
    <location>
        <begin position="599"/>
        <end position="633"/>
    </location>
</feature>
<sequence length="835" mass="91555">MTSTYLKLTRPGRETRRISFPTQPSWHALETRIASLFDIPHGNVAASYEDNDGDIITLSSHEELYEYFANYHVIYHRQGEPIRFNVIDTRETRRPAREGVSSNFVEEISINEEAEGEVPTLGPTMVFEVGDTDWQHLPRMPNIFGMHDGEDQPEFEQAHAYVEVVDSDAVSSKQGSEPAHSVHASPRPGSHESRRRDTGKNRAISDAKSTSTTSISENQSPAKQAVHIYNVSDAGGSPRIAPMRVGSEHFSQQRYLAFGSGASDHNRNRDSDHTGSIGPESTSGGRTPQTTPRQAPTLDLETPPPVLRQLQPASEASASSDESAAYPSRPAFSRDVASLIDGLTEAFASHPELSEGMRNIVRNAVEGRYWETERDRVASAAEAVRAAAEDTSGRISRAARDIAYSERDAVKRIAEALGGVFRVIGQLSSSRNDEVNSTSSRIGDHLPPAGGPPRAPEPSPRDPGLPSHGSPHPHRPPGDWHTFGGPPPPPLHGDPFDRYRAAPPFSSRFPYHRHHRHPQARPDHLVDPENPFAHPPAPPPPGTGHFEGFPVPPHQGPSPRNYEQMMHDPRGTWATGSYAPVYYGGSSREPYGIVERPSIHESKAQLEAAKAVYKAEKERFRQEKEERRRMRHEFAERRAEEGRAARIDGTIREETIIARIPLPGSSTGPSEQPYAEIYSVPPQPASAEYTTPAAQVQYAPSVSLPRSQAASTHTASVAPPPPPSPSSAPVMSHAPIIPLQHEQAVPAPFAPLPWPMPTRTGASRRAGLSRLQDRIIARLFEMGITASSQPKMMDIVNEHANRVNIDEEEALRGVIEALEINGSPSPRPSASHLPH</sequence>
<feature type="region of interest" description="Disordered" evidence="2">
    <location>
        <begin position="700"/>
        <end position="732"/>
    </location>
</feature>
<feature type="compositionally biased region" description="Polar residues" evidence="2">
    <location>
        <begin position="428"/>
        <end position="441"/>
    </location>
</feature>
<keyword evidence="5" id="KW-1185">Reference proteome</keyword>
<evidence type="ECO:0000256" key="1">
    <source>
        <dbReference type="SAM" id="Coils"/>
    </source>
</evidence>
<feature type="compositionally biased region" description="Basic residues" evidence="2">
    <location>
        <begin position="510"/>
        <end position="519"/>
    </location>
</feature>
<dbReference type="PROSITE" id="PS51745">
    <property type="entry name" value="PB1"/>
    <property type="match status" value="1"/>
</dbReference>
<feature type="compositionally biased region" description="Polar residues" evidence="2">
    <location>
        <begin position="207"/>
        <end position="222"/>
    </location>
</feature>
<evidence type="ECO:0000259" key="3">
    <source>
        <dbReference type="PROSITE" id="PS51745"/>
    </source>
</evidence>
<evidence type="ECO:0000256" key="2">
    <source>
        <dbReference type="SAM" id="MobiDB-lite"/>
    </source>
</evidence>
<proteinExistence type="predicted"/>
<gene>
    <name evidence="4" type="ORF">EW145_g970</name>
</gene>
<feature type="region of interest" description="Disordered" evidence="2">
    <location>
        <begin position="167"/>
        <end position="224"/>
    </location>
</feature>
<dbReference type="SUPFAM" id="SSF54277">
    <property type="entry name" value="CAD &amp; PB1 domains"/>
    <property type="match status" value="1"/>
</dbReference>
<feature type="compositionally biased region" description="Basic and acidic residues" evidence="2">
    <location>
        <begin position="264"/>
        <end position="273"/>
    </location>
</feature>
<evidence type="ECO:0000313" key="4">
    <source>
        <dbReference type="EMBL" id="THH10975.1"/>
    </source>
</evidence>
<feature type="compositionally biased region" description="Basic and acidic residues" evidence="2">
    <location>
        <begin position="189"/>
        <end position="205"/>
    </location>
</feature>
<name>A0A4S4LGY6_9AGAM</name>
<protein>
    <recommendedName>
        <fullName evidence="3">PB1 domain-containing protein</fullName>
    </recommendedName>
</protein>
<feature type="region of interest" description="Disordered" evidence="2">
    <location>
        <begin position="658"/>
        <end position="677"/>
    </location>
</feature>
<dbReference type="OrthoDB" id="661148at2759"/>
<keyword evidence="1" id="KW-0175">Coiled coil</keyword>
<feature type="domain" description="PB1" evidence="3">
    <location>
        <begin position="3"/>
        <end position="89"/>
    </location>
</feature>
<dbReference type="Proteomes" id="UP000308199">
    <property type="component" value="Unassembled WGS sequence"/>
</dbReference>
<feature type="compositionally biased region" description="Low complexity" evidence="2">
    <location>
        <begin position="286"/>
        <end position="297"/>
    </location>
</feature>
<dbReference type="InterPro" id="IPR000270">
    <property type="entry name" value="PB1_dom"/>
</dbReference>
<dbReference type="EMBL" id="SGPK01000023">
    <property type="protein sequence ID" value="THH10975.1"/>
    <property type="molecule type" value="Genomic_DNA"/>
</dbReference>
<accession>A0A4S4LGY6</accession>
<feature type="region of interest" description="Disordered" evidence="2">
    <location>
        <begin position="428"/>
        <end position="561"/>
    </location>
</feature>
<reference evidence="4 5" key="1">
    <citation type="submission" date="2019-02" db="EMBL/GenBank/DDBJ databases">
        <title>Genome sequencing of the rare red list fungi Phellinidium pouzarii.</title>
        <authorList>
            <person name="Buettner E."/>
            <person name="Kellner H."/>
        </authorList>
    </citation>
    <scope>NUCLEOTIDE SEQUENCE [LARGE SCALE GENOMIC DNA]</scope>
    <source>
        <strain evidence="4 5">DSM 108285</strain>
    </source>
</reference>
<dbReference type="InterPro" id="IPR053793">
    <property type="entry name" value="PB1-like"/>
</dbReference>
<feature type="compositionally biased region" description="Pro residues" evidence="2">
    <location>
        <begin position="449"/>
        <end position="463"/>
    </location>
</feature>
<dbReference type="SMART" id="SM00666">
    <property type="entry name" value="PB1"/>
    <property type="match status" value="1"/>
</dbReference>
<comment type="caution">
    <text evidence="4">The sequence shown here is derived from an EMBL/GenBank/DDBJ whole genome shotgun (WGS) entry which is preliminary data.</text>
</comment>
<evidence type="ECO:0000313" key="5">
    <source>
        <dbReference type="Proteomes" id="UP000308199"/>
    </source>
</evidence>
<feature type="compositionally biased region" description="Pro residues" evidence="2">
    <location>
        <begin position="533"/>
        <end position="542"/>
    </location>
</feature>
<feature type="region of interest" description="Disordered" evidence="2">
    <location>
        <begin position="260"/>
        <end position="305"/>
    </location>
</feature>
<organism evidence="4 5">
    <name type="scientific">Phellinidium pouzarii</name>
    <dbReference type="NCBI Taxonomy" id="167371"/>
    <lineage>
        <taxon>Eukaryota</taxon>
        <taxon>Fungi</taxon>
        <taxon>Dikarya</taxon>
        <taxon>Basidiomycota</taxon>
        <taxon>Agaricomycotina</taxon>
        <taxon>Agaricomycetes</taxon>
        <taxon>Hymenochaetales</taxon>
        <taxon>Hymenochaetaceae</taxon>
        <taxon>Phellinidium</taxon>
    </lineage>
</organism>
<dbReference type="Gene3D" id="3.10.20.90">
    <property type="entry name" value="Phosphatidylinositol 3-kinase Catalytic Subunit, Chain A, domain 1"/>
    <property type="match status" value="1"/>
</dbReference>
<dbReference type="AlphaFoldDB" id="A0A4S4LGY6"/>
<dbReference type="Pfam" id="PF00564">
    <property type="entry name" value="PB1"/>
    <property type="match status" value="1"/>
</dbReference>